<dbReference type="EMBL" id="JABFTP020000144">
    <property type="protein sequence ID" value="KAL3282077.1"/>
    <property type="molecule type" value="Genomic_DNA"/>
</dbReference>
<reference evidence="1 2" key="1">
    <citation type="journal article" date="2021" name="BMC Biol.">
        <title>Horizontally acquired antibacterial genes associated with adaptive radiation of ladybird beetles.</title>
        <authorList>
            <person name="Li H.S."/>
            <person name="Tang X.F."/>
            <person name="Huang Y.H."/>
            <person name="Xu Z.Y."/>
            <person name="Chen M.L."/>
            <person name="Du X.Y."/>
            <person name="Qiu B.Y."/>
            <person name="Chen P.T."/>
            <person name="Zhang W."/>
            <person name="Slipinski A."/>
            <person name="Escalona H.E."/>
            <person name="Waterhouse R.M."/>
            <person name="Zwick A."/>
            <person name="Pang H."/>
        </authorList>
    </citation>
    <scope>NUCLEOTIDE SEQUENCE [LARGE SCALE GENOMIC DNA]</scope>
    <source>
        <strain evidence="1">SYSU2018</strain>
    </source>
</reference>
<dbReference type="Proteomes" id="UP001516400">
    <property type="component" value="Unassembled WGS sequence"/>
</dbReference>
<protein>
    <submittedName>
        <fullName evidence="1">Uncharacterized protein</fullName>
    </submittedName>
</protein>
<evidence type="ECO:0000313" key="1">
    <source>
        <dbReference type="EMBL" id="KAL3282077.1"/>
    </source>
</evidence>
<gene>
    <name evidence="1" type="ORF">HHI36_005276</name>
</gene>
<organism evidence="1 2">
    <name type="scientific">Cryptolaemus montrouzieri</name>
    <dbReference type="NCBI Taxonomy" id="559131"/>
    <lineage>
        <taxon>Eukaryota</taxon>
        <taxon>Metazoa</taxon>
        <taxon>Ecdysozoa</taxon>
        <taxon>Arthropoda</taxon>
        <taxon>Hexapoda</taxon>
        <taxon>Insecta</taxon>
        <taxon>Pterygota</taxon>
        <taxon>Neoptera</taxon>
        <taxon>Endopterygota</taxon>
        <taxon>Coleoptera</taxon>
        <taxon>Polyphaga</taxon>
        <taxon>Cucujiformia</taxon>
        <taxon>Coccinelloidea</taxon>
        <taxon>Coccinellidae</taxon>
        <taxon>Scymninae</taxon>
        <taxon>Scymnini</taxon>
        <taxon>Cryptolaemus</taxon>
    </lineage>
</organism>
<evidence type="ECO:0000313" key="2">
    <source>
        <dbReference type="Proteomes" id="UP001516400"/>
    </source>
</evidence>
<name>A0ABD2NU67_9CUCU</name>
<sequence length="117" mass="13324">MEYDQLSRDEKSRHFKETILSSDNKTERIWNIAAEIKGHQKTTNIPIEGDPKLLADQSIHSSCNIPRSEENLVFKAITKRDFLKMGELLKSKHSSGFDDVPSSIMKCCLEQVAVCDK</sequence>
<proteinExistence type="predicted"/>
<dbReference type="AlphaFoldDB" id="A0ABD2NU67"/>
<keyword evidence="2" id="KW-1185">Reference proteome</keyword>
<comment type="caution">
    <text evidence="1">The sequence shown here is derived from an EMBL/GenBank/DDBJ whole genome shotgun (WGS) entry which is preliminary data.</text>
</comment>
<accession>A0ABD2NU67</accession>